<evidence type="ECO:0000313" key="2">
    <source>
        <dbReference type="EMBL" id="QHI97354.1"/>
    </source>
</evidence>
<evidence type="ECO:0000256" key="1">
    <source>
        <dbReference type="SAM" id="MobiDB-lite"/>
    </source>
</evidence>
<protein>
    <submittedName>
        <fullName evidence="2">Uncharacterized protein</fullName>
    </submittedName>
</protein>
<sequence>MPKNKTAPPPAKTPTGDFQDSVLLAESASNLRVLVREAAARLKLARRNDPAGVPSSGFRKGNGRSPASRY</sequence>
<name>A0A857J0G8_9BURK</name>
<reference evidence="2 3" key="1">
    <citation type="submission" date="2020-01" db="EMBL/GenBank/DDBJ databases">
        <title>Genome sequencing of strain KACC 21265.</title>
        <authorList>
            <person name="Heo J."/>
            <person name="Kim S.-J."/>
            <person name="Kim J.-S."/>
            <person name="Hong S.-B."/>
            <person name="Kwon S.-W."/>
        </authorList>
    </citation>
    <scope>NUCLEOTIDE SEQUENCE [LARGE SCALE GENOMIC DNA]</scope>
    <source>
        <strain evidence="2 3">KACC 21265</strain>
    </source>
</reference>
<gene>
    <name evidence="2" type="ORF">GT347_04770</name>
</gene>
<proteinExistence type="predicted"/>
<dbReference type="AlphaFoldDB" id="A0A857J0G8"/>
<evidence type="ECO:0000313" key="3">
    <source>
        <dbReference type="Proteomes" id="UP000464787"/>
    </source>
</evidence>
<dbReference type="KEGG" id="xyk:GT347_04770"/>
<accession>A0A857J0G8</accession>
<organism evidence="2 3">
    <name type="scientific">Xylophilus rhododendri</name>
    <dbReference type="NCBI Taxonomy" id="2697032"/>
    <lineage>
        <taxon>Bacteria</taxon>
        <taxon>Pseudomonadati</taxon>
        <taxon>Pseudomonadota</taxon>
        <taxon>Betaproteobacteria</taxon>
        <taxon>Burkholderiales</taxon>
        <taxon>Xylophilus</taxon>
    </lineage>
</organism>
<dbReference type="RefSeq" id="WP_160550872.1">
    <property type="nucleotide sequence ID" value="NZ_CP047650.1"/>
</dbReference>
<dbReference type="Proteomes" id="UP000464787">
    <property type="component" value="Chromosome"/>
</dbReference>
<keyword evidence="3" id="KW-1185">Reference proteome</keyword>
<feature type="region of interest" description="Disordered" evidence="1">
    <location>
        <begin position="44"/>
        <end position="70"/>
    </location>
</feature>
<dbReference type="EMBL" id="CP047650">
    <property type="protein sequence ID" value="QHI97354.1"/>
    <property type="molecule type" value="Genomic_DNA"/>
</dbReference>